<feature type="compositionally biased region" description="Basic and acidic residues" evidence="20">
    <location>
        <begin position="1"/>
        <end position="10"/>
    </location>
</feature>
<keyword evidence="7 19" id="KW-0547">Nucleotide-binding</keyword>
<dbReference type="GO" id="GO:0017116">
    <property type="term" value="F:single-stranded DNA helicase activity"/>
    <property type="evidence" value="ECO:0007669"/>
    <property type="project" value="UniProtKB-UniRule"/>
</dbReference>
<dbReference type="Pfam" id="PF13086">
    <property type="entry name" value="AAA_11"/>
    <property type="match status" value="2"/>
</dbReference>
<dbReference type="InterPro" id="IPR011604">
    <property type="entry name" value="PDDEXK-like_dom_sf"/>
</dbReference>
<sequence length="1338" mass="146952">MKRWQRDRNKSKPAGVSSIQSFFKAKDKSTDGVRSTVPEAPVVDPGADGGTGRRKSIGLTKPGVAPAPASEASEADTDTPVLPMSQGVGIVWHHSPAKIEGQVERDPPAVGEERKPLRDLMLCVAKPLESTRAADATKTKNVAIEELMIGSGGQEPVASSQGAPSDMSDAGKTEQPASGCSLAKKRVAQQGEAQQAKKMARKSLSDRLDVMRQGASTSGRRAKGGSDKDPKRNQALFDVLQKVEKAMAKKQQKKNGSKASTPKVSAVVTLPSKEALSTLKGMVPTKMQETGLVHPLPALEESTPQLMQHEVLECVVLEVFEWADLVALEDTQLASGMCLGDKLLRVLSLASPRELFVKLQGSWGSSRLDVGEEINLVRAALSDEAWRGSLDKEEMLTVSDTSQDLLLVRYPGRLVTGTKLSTATTCTRQAVLDEKVQNGFGFHPAAVLGSMKHEIIQTAMTRNKWSKEFLVEQIGVTMKRSFEQLYGAAMDLEKTVEELQDFIPTVQEFMSDHMTLGMSDLSLGRQGSGDAPKSFGGLQEAAKAQASSTLDICEILDIEDYLTSTKYGVKGIVDVSLKGRVKKSNRAAGNDFAAGDPIKSLMPLEIKTGREYFNHRAQLVIYVLLMEDAYREKVDHAVMWYTGRGGPSVIPISLQERKHIIQARNHLAGSLEGDQLPPLMRDERTCSRCFQRDNCMGLHKLVEGGTAESSGIPDKFELITSQWPPSHSNFFQKWYRALCYEEEYGRNRSRLNRSSKGFDLLLHAEAVHPLSQEKERAPDLGHCYTFKLSKSSLGERASHAAHILALGLEVGDRVRLKAQNLAKPFETSGRVCRFTPQDDSVDVIVPQPLKGYSMDTKTVWRVKKDQSSSLNGLMKGNLMDLVLGDPRRPFIQRHREVIIDKDSPKLLPVASRTEAKDIRNPSLNSKQKEAVLSVMNAEDYALILGTPGSGKSTVIVEIIKLLVEKGQSVLVTSHTNSAVDNILTRLIDENVDFVRIGNAKSVSARVKPYMVGGERKKTETFDDYKKIMGDSKVFGCTCYNMGASVFMHRHFDFCIVDEASQITLPAILGPLTRSQKFVLVGDNYQLPPLVMSPKAELAGLNRSLFVELAEAHPQSVIFFEEQYRMAEEISNLSSSLIYCDRLRCGAEGGSQYAHVRAEGLQASQDEPEYLRACLDPKKKVVFIDTDGLGCNLEELNGTSLTNVTEADACIKMIKSFITDQKVAPECIGVMSVYNMQVSLIQQKVRTECPPFGDSVEVHTVDRFQGRDKSVVLVSFVRSNAQRNSGHLLLDWRRVNVALTRAKHKLILVGSASTLSGAPILDYMLGQVRARGSYVSLAG</sequence>
<keyword evidence="9 19" id="KW-0378">Hydrolase</keyword>
<gene>
    <name evidence="24" type="ORF">HKI87_06g42830</name>
</gene>
<dbReference type="SUPFAM" id="SSF52540">
    <property type="entry name" value="P-loop containing nucleoside triphosphate hydrolases"/>
    <property type="match status" value="1"/>
</dbReference>
<evidence type="ECO:0000256" key="10">
    <source>
        <dbReference type="ARBA" id="ARBA00022806"/>
    </source>
</evidence>
<dbReference type="InterPro" id="IPR026851">
    <property type="entry name" value="Dna2/JHS1_DEXXQ-box"/>
</dbReference>
<keyword evidence="15 19" id="KW-0234">DNA repair</keyword>
<protein>
    <recommendedName>
        <fullName evidence="19">DNA replication ATP-dependent helicase/nuclease</fullName>
        <ecNumber evidence="19">3.1.-.-</ecNumber>
        <ecNumber evidence="19">3.6.4.12</ecNumber>
    </recommendedName>
</protein>
<evidence type="ECO:0000256" key="8">
    <source>
        <dbReference type="ARBA" id="ARBA00022763"/>
    </source>
</evidence>
<dbReference type="PANTHER" id="PTHR10887">
    <property type="entry name" value="DNA2/NAM7 HELICASE FAMILY"/>
    <property type="match status" value="1"/>
</dbReference>
<reference evidence="24 25" key="1">
    <citation type="submission" date="2024-03" db="EMBL/GenBank/DDBJ databases">
        <title>Complete genome sequence of the green alga Chloropicon roscoffensis RCC1871.</title>
        <authorList>
            <person name="Lemieux C."/>
            <person name="Pombert J.-F."/>
            <person name="Otis C."/>
            <person name="Turmel M."/>
        </authorList>
    </citation>
    <scope>NUCLEOTIDE SEQUENCE [LARGE SCALE GENOMIC DNA]</scope>
    <source>
        <strain evidence="24 25">RCC1871</strain>
    </source>
</reference>
<keyword evidence="8 19" id="KW-0227">DNA damage</keyword>
<dbReference type="InterPro" id="IPR041677">
    <property type="entry name" value="DNA2/NAM7_AAA_11"/>
</dbReference>
<evidence type="ECO:0000259" key="23">
    <source>
        <dbReference type="Pfam" id="PF13087"/>
    </source>
</evidence>
<evidence type="ECO:0000256" key="1">
    <source>
        <dbReference type="ARBA" id="ARBA00001966"/>
    </source>
</evidence>
<evidence type="ECO:0000256" key="19">
    <source>
        <dbReference type="RuleBase" id="RU367041"/>
    </source>
</evidence>
<keyword evidence="14 19" id="KW-0238">DNA-binding</keyword>
<dbReference type="GO" id="GO:0051539">
    <property type="term" value="F:4 iron, 4 sulfur cluster binding"/>
    <property type="evidence" value="ECO:0007669"/>
    <property type="project" value="UniProtKB-UniRule"/>
</dbReference>
<comment type="cofactor">
    <cofactor evidence="1">
        <name>[4Fe-4S] cluster</name>
        <dbReference type="ChEBI" id="CHEBI:49883"/>
    </cofactor>
</comment>
<keyword evidence="16 19" id="KW-0539">Nucleus</keyword>
<evidence type="ECO:0000256" key="18">
    <source>
        <dbReference type="ARBA" id="ARBA00047995"/>
    </source>
</evidence>
<dbReference type="InterPro" id="IPR045055">
    <property type="entry name" value="DNA2/NAM7-like"/>
</dbReference>
<dbReference type="PANTHER" id="PTHR10887:SF433">
    <property type="entry name" value="DNA REPLICATION ATP-DEPENDENT HELICASE_NUCLEASE DNA2"/>
    <property type="match status" value="1"/>
</dbReference>
<comment type="subcellular location">
    <subcellularLocation>
        <location evidence="19">Nucleus</location>
    </subcellularLocation>
    <subcellularLocation>
        <location evidence="19">Chromosome</location>
    </subcellularLocation>
</comment>
<dbReference type="EC" id="3.1.-.-" evidence="19"/>
<accession>A0AAX4P9M0</accession>
<evidence type="ECO:0000256" key="15">
    <source>
        <dbReference type="ARBA" id="ARBA00023204"/>
    </source>
</evidence>
<dbReference type="CDD" id="cd18808">
    <property type="entry name" value="SF1_C_Upf1"/>
    <property type="match status" value="1"/>
</dbReference>
<evidence type="ECO:0000256" key="6">
    <source>
        <dbReference type="ARBA" id="ARBA00022723"/>
    </source>
</evidence>
<evidence type="ECO:0000256" key="7">
    <source>
        <dbReference type="ARBA" id="ARBA00022741"/>
    </source>
</evidence>
<dbReference type="InterPro" id="IPR014808">
    <property type="entry name" value="DNA_replication_fac_Dna2_N"/>
</dbReference>
<dbReference type="Gene3D" id="3.90.320.10">
    <property type="match status" value="1"/>
</dbReference>
<evidence type="ECO:0000256" key="5">
    <source>
        <dbReference type="ARBA" id="ARBA00022722"/>
    </source>
</evidence>
<dbReference type="InterPro" id="IPR027417">
    <property type="entry name" value="P-loop_NTPase"/>
</dbReference>
<evidence type="ECO:0000256" key="4">
    <source>
        <dbReference type="ARBA" id="ARBA00022705"/>
    </source>
</evidence>
<dbReference type="GO" id="GO:0005524">
    <property type="term" value="F:ATP binding"/>
    <property type="evidence" value="ECO:0007669"/>
    <property type="project" value="UniProtKB-UniRule"/>
</dbReference>
<evidence type="ECO:0000256" key="12">
    <source>
        <dbReference type="ARBA" id="ARBA00023004"/>
    </source>
</evidence>
<evidence type="ECO:0000256" key="9">
    <source>
        <dbReference type="ARBA" id="ARBA00022801"/>
    </source>
</evidence>
<keyword evidence="3 19" id="KW-0004">4Fe-4S</keyword>
<organism evidence="24 25">
    <name type="scientific">Chloropicon roscoffensis</name>
    <dbReference type="NCBI Taxonomy" id="1461544"/>
    <lineage>
        <taxon>Eukaryota</taxon>
        <taxon>Viridiplantae</taxon>
        <taxon>Chlorophyta</taxon>
        <taxon>Chloropicophyceae</taxon>
        <taxon>Chloropicales</taxon>
        <taxon>Chloropicaceae</taxon>
        <taxon>Chloropicon</taxon>
    </lineage>
</organism>
<dbReference type="GO" id="GO:0046872">
    <property type="term" value="F:metal ion binding"/>
    <property type="evidence" value="ECO:0007669"/>
    <property type="project" value="UniProtKB-UniRule"/>
</dbReference>
<evidence type="ECO:0000256" key="13">
    <source>
        <dbReference type="ARBA" id="ARBA00023014"/>
    </source>
</evidence>
<comment type="similarity">
    <text evidence="2 19">Belongs to the DNA2/NAM7 helicase family.</text>
</comment>
<keyword evidence="19" id="KW-0158">Chromosome</keyword>
<dbReference type="Pfam" id="PF08696">
    <property type="entry name" value="Dna2"/>
    <property type="match status" value="1"/>
</dbReference>
<dbReference type="InterPro" id="IPR047187">
    <property type="entry name" value="SF1_C_Upf1"/>
</dbReference>
<evidence type="ECO:0000256" key="14">
    <source>
        <dbReference type="ARBA" id="ARBA00023125"/>
    </source>
</evidence>
<feature type="region of interest" description="Disordered" evidence="20">
    <location>
        <begin position="151"/>
        <end position="233"/>
    </location>
</feature>
<dbReference type="Proteomes" id="UP001472866">
    <property type="component" value="Chromosome 06"/>
</dbReference>
<dbReference type="GO" id="GO:0005634">
    <property type="term" value="C:nucleus"/>
    <property type="evidence" value="ECO:0007669"/>
    <property type="project" value="UniProtKB-SubCell"/>
</dbReference>
<keyword evidence="25" id="KW-1185">Reference proteome</keyword>
<dbReference type="CDD" id="cd18041">
    <property type="entry name" value="DEXXQc_DNA2"/>
    <property type="match status" value="1"/>
</dbReference>
<keyword evidence="17 19" id="KW-0511">Multifunctional enzyme</keyword>
<dbReference type="EC" id="3.6.4.12" evidence="19"/>
<evidence type="ECO:0000313" key="24">
    <source>
        <dbReference type="EMBL" id="WZN62741.1"/>
    </source>
</evidence>
<dbReference type="GO" id="GO:0006281">
    <property type="term" value="P:DNA repair"/>
    <property type="evidence" value="ECO:0007669"/>
    <property type="project" value="UniProtKB-KW"/>
</dbReference>
<evidence type="ECO:0000259" key="21">
    <source>
        <dbReference type="Pfam" id="PF08696"/>
    </source>
</evidence>
<evidence type="ECO:0000256" key="11">
    <source>
        <dbReference type="ARBA" id="ARBA00022840"/>
    </source>
</evidence>
<evidence type="ECO:0000313" key="25">
    <source>
        <dbReference type="Proteomes" id="UP001472866"/>
    </source>
</evidence>
<keyword evidence="6 19" id="KW-0479">Metal-binding</keyword>
<evidence type="ECO:0000256" key="3">
    <source>
        <dbReference type="ARBA" id="ARBA00022485"/>
    </source>
</evidence>
<proteinExistence type="inferred from homology"/>
<evidence type="ECO:0000256" key="17">
    <source>
        <dbReference type="ARBA" id="ARBA00023268"/>
    </source>
</evidence>
<keyword evidence="5 19" id="KW-0540">Nuclease</keyword>
<dbReference type="GO" id="GO:0033567">
    <property type="term" value="P:DNA replication, Okazaki fragment processing"/>
    <property type="evidence" value="ECO:0007669"/>
    <property type="project" value="UniProtKB-UniRule"/>
</dbReference>
<evidence type="ECO:0000256" key="16">
    <source>
        <dbReference type="ARBA" id="ARBA00023242"/>
    </source>
</evidence>
<keyword evidence="10 19" id="KW-0347">Helicase</keyword>
<dbReference type="EMBL" id="CP151506">
    <property type="protein sequence ID" value="WZN62741.1"/>
    <property type="molecule type" value="Genomic_DNA"/>
</dbReference>
<feature type="region of interest" description="Disordered" evidence="20">
    <location>
        <begin position="1"/>
        <end position="84"/>
    </location>
</feature>
<comment type="catalytic activity">
    <reaction evidence="18 19">
        <text>ATP + H2O = ADP + phosphate + H(+)</text>
        <dbReference type="Rhea" id="RHEA:13065"/>
        <dbReference type="ChEBI" id="CHEBI:15377"/>
        <dbReference type="ChEBI" id="CHEBI:15378"/>
        <dbReference type="ChEBI" id="CHEBI:30616"/>
        <dbReference type="ChEBI" id="CHEBI:43474"/>
        <dbReference type="ChEBI" id="CHEBI:456216"/>
        <dbReference type="EC" id="3.6.4.12"/>
    </reaction>
</comment>
<comment type="function">
    <text evidence="19">Key enzyme involved in DNA replication and DNA repair. Involved in Okazaki fragments processing by cleaving long flaps that escape FEN1: flaps that are longer than 27 nucleotides are coated by replication protein A complex (RPA), leading to recruit DNA2 which cleaves the flap until it is too short to bind RPA and becomes a substrate for FEN1. Also involved in 5'-end resection of DNA during double-strand break (DSB) repair by mediating the cleavage of 5'-ssDNA.</text>
</comment>
<dbReference type="GO" id="GO:0003677">
    <property type="term" value="F:DNA binding"/>
    <property type="evidence" value="ECO:0007669"/>
    <property type="project" value="UniProtKB-UniRule"/>
</dbReference>
<keyword evidence="4 19" id="KW-0235">DNA replication</keyword>
<feature type="domain" description="DNA2/NAM7 helicase-like C-terminal" evidence="23">
    <location>
        <begin position="1100"/>
        <end position="1311"/>
    </location>
</feature>
<name>A0AAX4P9M0_9CHLO</name>
<keyword evidence="12 19" id="KW-0408">Iron</keyword>
<dbReference type="GO" id="GO:0005694">
    <property type="term" value="C:chromosome"/>
    <property type="evidence" value="ECO:0007669"/>
    <property type="project" value="UniProtKB-SubCell"/>
</dbReference>
<evidence type="ECO:0000256" key="2">
    <source>
        <dbReference type="ARBA" id="ARBA00007913"/>
    </source>
</evidence>
<feature type="domain" description="DNA2/NAM7 helicase helicase" evidence="22">
    <location>
        <begin position="923"/>
        <end position="1009"/>
    </location>
</feature>
<dbReference type="Pfam" id="PF13087">
    <property type="entry name" value="AAA_12"/>
    <property type="match status" value="1"/>
</dbReference>
<evidence type="ECO:0000256" key="20">
    <source>
        <dbReference type="SAM" id="MobiDB-lite"/>
    </source>
</evidence>
<dbReference type="GO" id="GO:0071932">
    <property type="term" value="P:replication fork reversal"/>
    <property type="evidence" value="ECO:0007669"/>
    <property type="project" value="TreeGrafter"/>
</dbReference>
<evidence type="ECO:0000259" key="22">
    <source>
        <dbReference type="Pfam" id="PF13086"/>
    </source>
</evidence>
<feature type="domain" description="DNA replication factor Dna2 N-terminal" evidence="21">
    <location>
        <begin position="356"/>
        <end position="578"/>
    </location>
</feature>
<keyword evidence="13 19" id="KW-0411">Iron-sulfur</keyword>
<dbReference type="Gene3D" id="3.40.50.300">
    <property type="entry name" value="P-loop containing nucleotide triphosphate hydrolases"/>
    <property type="match status" value="2"/>
</dbReference>
<feature type="domain" description="DNA2/NAM7 helicase helicase" evidence="22">
    <location>
        <begin position="1023"/>
        <end position="1092"/>
    </location>
</feature>
<dbReference type="GO" id="GO:0005737">
    <property type="term" value="C:cytoplasm"/>
    <property type="evidence" value="ECO:0007669"/>
    <property type="project" value="TreeGrafter"/>
</dbReference>
<dbReference type="GO" id="GO:0017108">
    <property type="term" value="F:5'-flap endonuclease activity"/>
    <property type="evidence" value="ECO:0007669"/>
    <property type="project" value="UniProtKB-UniRule"/>
</dbReference>
<dbReference type="InterPro" id="IPR041679">
    <property type="entry name" value="DNA2/NAM7-like_C"/>
</dbReference>
<keyword evidence="11 19" id="KW-0067">ATP-binding</keyword>